<comment type="caution">
    <text evidence="2">The sequence shown here is derived from an EMBL/GenBank/DDBJ whole genome shotgun (WGS) entry which is preliminary data.</text>
</comment>
<gene>
    <name evidence="2" type="ORF">CLODIP_2_CD00181</name>
</gene>
<dbReference type="Proteomes" id="UP000494165">
    <property type="component" value="Unassembled WGS sequence"/>
</dbReference>
<reference evidence="2 3" key="1">
    <citation type="submission" date="2020-04" db="EMBL/GenBank/DDBJ databases">
        <authorList>
            <person name="Alioto T."/>
            <person name="Alioto T."/>
            <person name="Gomez Garrido J."/>
        </authorList>
    </citation>
    <scope>NUCLEOTIDE SEQUENCE [LARGE SCALE GENOMIC DNA]</scope>
</reference>
<keyword evidence="3" id="KW-1185">Reference proteome</keyword>
<evidence type="ECO:0000313" key="3">
    <source>
        <dbReference type="Proteomes" id="UP000494165"/>
    </source>
</evidence>
<feature type="transmembrane region" description="Helical" evidence="1">
    <location>
        <begin position="42"/>
        <end position="61"/>
    </location>
</feature>
<name>A0A8S1DB23_9INSE</name>
<evidence type="ECO:0000256" key="1">
    <source>
        <dbReference type="SAM" id="Phobius"/>
    </source>
</evidence>
<proteinExistence type="predicted"/>
<organism evidence="2 3">
    <name type="scientific">Cloeon dipterum</name>
    <dbReference type="NCBI Taxonomy" id="197152"/>
    <lineage>
        <taxon>Eukaryota</taxon>
        <taxon>Metazoa</taxon>
        <taxon>Ecdysozoa</taxon>
        <taxon>Arthropoda</taxon>
        <taxon>Hexapoda</taxon>
        <taxon>Insecta</taxon>
        <taxon>Pterygota</taxon>
        <taxon>Palaeoptera</taxon>
        <taxon>Ephemeroptera</taxon>
        <taxon>Pisciforma</taxon>
        <taxon>Baetidae</taxon>
        <taxon>Cloeon</taxon>
    </lineage>
</organism>
<evidence type="ECO:0000313" key="2">
    <source>
        <dbReference type="EMBL" id="CAB3377798.1"/>
    </source>
</evidence>
<accession>A0A8S1DB23</accession>
<keyword evidence="1" id="KW-0472">Membrane</keyword>
<keyword evidence="1" id="KW-0812">Transmembrane</keyword>
<dbReference type="AlphaFoldDB" id="A0A8S1DB23"/>
<keyword evidence="1" id="KW-1133">Transmembrane helix</keyword>
<dbReference type="EMBL" id="CADEPI010000151">
    <property type="protein sequence ID" value="CAB3377798.1"/>
    <property type="molecule type" value="Genomic_DNA"/>
</dbReference>
<sequence>MEEPGFPRKSTDERHRLFQMTKQHATEAKLQFATESETKMKFFAVGLLLFGLLCSALALPLDVADDVSVGVPEVPNDDALVRSVRSPHRYGGYGGYGGGYRPYGGYGGGYGRPYGGYGGGYGRPYGGGFGGSGSYANAGSGSFGGGFGGSASYANAGSFSGGFYG</sequence>
<protein>
    <submittedName>
        <fullName evidence="2">Uncharacterized protein</fullName>
    </submittedName>
</protein>